<reference evidence="3" key="1">
    <citation type="submission" date="2022-03" db="EMBL/GenBank/DDBJ databases">
        <authorList>
            <person name="Alioto T."/>
            <person name="Alioto T."/>
            <person name="Gomez Garrido J."/>
        </authorList>
    </citation>
    <scope>NUCLEOTIDE SEQUENCE</scope>
</reference>
<protein>
    <recommendedName>
        <fullName evidence="2">Endonuclease/exonuclease/phosphatase domain-containing protein</fullName>
    </recommendedName>
</protein>
<evidence type="ECO:0000256" key="1">
    <source>
        <dbReference type="SAM" id="MobiDB-lite"/>
    </source>
</evidence>
<dbReference type="InterPro" id="IPR036691">
    <property type="entry name" value="Endo/exonu/phosph_ase_sf"/>
</dbReference>
<evidence type="ECO:0000259" key="2">
    <source>
        <dbReference type="Pfam" id="PF03372"/>
    </source>
</evidence>
<dbReference type="Pfam" id="PF03372">
    <property type="entry name" value="Exo_endo_phos"/>
    <property type="match status" value="1"/>
</dbReference>
<dbReference type="Gene3D" id="3.60.10.10">
    <property type="entry name" value="Endonuclease/exonuclease/phosphatase"/>
    <property type="match status" value="1"/>
</dbReference>
<feature type="region of interest" description="Disordered" evidence="1">
    <location>
        <begin position="80"/>
        <end position="150"/>
    </location>
</feature>
<feature type="domain" description="Endonuclease/exonuclease/phosphatase" evidence="2">
    <location>
        <begin position="281"/>
        <end position="483"/>
    </location>
</feature>
<feature type="region of interest" description="Disordered" evidence="1">
    <location>
        <begin position="615"/>
        <end position="641"/>
    </location>
</feature>
<dbReference type="PANTHER" id="PTHR19446">
    <property type="entry name" value="REVERSE TRANSCRIPTASES"/>
    <property type="match status" value="1"/>
</dbReference>
<gene>
    <name evidence="3" type="ORF">PECUL_23A016840</name>
</gene>
<dbReference type="AlphaFoldDB" id="A0AAD1W7G6"/>
<organism evidence="3 4">
    <name type="scientific">Pelobates cultripes</name>
    <name type="common">Western spadefoot toad</name>
    <dbReference type="NCBI Taxonomy" id="61616"/>
    <lineage>
        <taxon>Eukaryota</taxon>
        <taxon>Metazoa</taxon>
        <taxon>Chordata</taxon>
        <taxon>Craniata</taxon>
        <taxon>Vertebrata</taxon>
        <taxon>Euteleostomi</taxon>
        <taxon>Amphibia</taxon>
        <taxon>Batrachia</taxon>
        <taxon>Anura</taxon>
        <taxon>Pelobatoidea</taxon>
        <taxon>Pelobatidae</taxon>
        <taxon>Pelobates</taxon>
    </lineage>
</organism>
<dbReference type="Proteomes" id="UP001295444">
    <property type="component" value="Chromosome 04"/>
</dbReference>
<dbReference type="InterPro" id="IPR005135">
    <property type="entry name" value="Endo/exonuclease/phosphatase"/>
</dbReference>
<dbReference type="GO" id="GO:0003824">
    <property type="term" value="F:catalytic activity"/>
    <property type="evidence" value="ECO:0007669"/>
    <property type="project" value="InterPro"/>
</dbReference>
<feature type="compositionally biased region" description="Pro residues" evidence="1">
    <location>
        <begin position="114"/>
        <end position="126"/>
    </location>
</feature>
<proteinExistence type="predicted"/>
<evidence type="ECO:0000313" key="4">
    <source>
        <dbReference type="Proteomes" id="UP001295444"/>
    </source>
</evidence>
<feature type="region of interest" description="Disordered" evidence="1">
    <location>
        <begin position="160"/>
        <end position="179"/>
    </location>
</feature>
<feature type="compositionally biased region" description="Polar residues" evidence="1">
    <location>
        <begin position="80"/>
        <end position="97"/>
    </location>
</feature>
<keyword evidence="4" id="KW-1185">Reference proteome</keyword>
<dbReference type="SUPFAM" id="SSF56219">
    <property type="entry name" value="DNase I-like"/>
    <property type="match status" value="1"/>
</dbReference>
<evidence type="ECO:0000313" key="3">
    <source>
        <dbReference type="EMBL" id="CAH2286344.1"/>
    </source>
</evidence>
<accession>A0AAD1W7G6</accession>
<sequence>MHYVRRCGAPPGQLQGDPVSSVFRDGSHVPHLPRSPAQCRVHLESGAGGDGLCWVRGSGSIVIYKAHLWHKGFPCPSLPSVSVTSQDPGKATSSRPLTKSVRRERTTSTAIMAPPRPPPPSPPPPKFSTVKVTPTEKSPDARPLDAQSLEWSTVKDLDAALTPEDRHTPAAKPPKWGDATYKGGVARASTSSSGLQEAPVPVSNRYEALSSSWADCEYEEEMANLPEVVAGVEVGQEVLLRDDGPLYPGVSVKRFLGSDTEEEGHRRRKGNIKSSRARFLVYDHLSRAPYNVILVQETRLETLAALHAAKQDWRWGPSYFSLATERYGGIAILFKDVDVSINRVIELQKGRCVVLDVSMGRQPFRIINIYGPPSKWERKRLFIEIEPYLYTSQQILFGGDFNTITRPQDRRDATQRLGYDSYFLNKMVSQAGLVDVYLHHTPNPTGGYTYHRGSCQSRIDRFFFKENFPVAAPVLTPVEFSDHHILSCELNVYSTPPKGRGIWRLNSDLLVEQRVQQAFMEFFHDQMTLADLGQTKSEWWEMVKARTQRLFHNLARNMQSSRYKMYLGLLGRLDILILQGGDPEDIAAVKNLMRSYQYDRYASLVKERDHGSYRSPDPYLSCKRKEGTKSIPSLRGTDGTLEESPRGILKVVHDYYIELLGKGSPQCSEEGTSHGRRVDDFLSELMLPEHSDLSFDELVSEITIEEVTESIQQQNKCKSPGPDGLTAEFYQQFCDLLAPHLTEVFNESLAQGLLPPSMRTSALILLSKPNVLDTADGVARAPERPLRVVAYADDISIVVSNTREATEVDDLILAYSAASASCVNRDKSVVFWCGKEGDQFPLPDGFPRAQPEIKILGVVFGPGDLALRNWTERLAIASSKVEESHRWKLTFRERVPPRSDVCAVLPHVVGEQAEPHQKRGHLPGQKGLAMVNPIVFFTNTFLKRNFGALLKDEQPGWGVGILRRWNVTVEEVRDTPKKLLDGRVLATHFGGGSRHSEGGSWDLYHRKGLYGSHHLAAFVAKSQGPPALNRSMGALVLVKGIPNLSSPFPRRF</sequence>
<name>A0AAD1W7G6_PELCU</name>
<dbReference type="EMBL" id="OW240915">
    <property type="protein sequence ID" value="CAH2286344.1"/>
    <property type="molecule type" value="Genomic_DNA"/>
</dbReference>